<dbReference type="Gene3D" id="3.60.40.10">
    <property type="entry name" value="PPM-type phosphatase domain"/>
    <property type="match status" value="1"/>
</dbReference>
<sequence length="239" mass="25750">MRTHATAQHIGSRSHQCDATATYTHHGLRAYALLDGIGSTTTVQAWTRYTARRLARAAATTCDALVGLTRVYHQAANEPGRDDPFVELPAACAVVAVARTDGILTVAWCGDTRAYLLVNDKLEQLTVDHNMRQLFIDEGLPYGPYARNQVTSYLGNTDTDPPPGERSLIGVTLRPSAGRLLLASDGAYELLEDSCRDLAQYLTGTPAQAARNFTQAAIDHAALHADNATVLITDLEGTS</sequence>
<dbReference type="RefSeq" id="WP_200696977.1">
    <property type="nucleotide sequence ID" value="NZ_BAAAYA010000005.1"/>
</dbReference>
<dbReference type="InterPro" id="IPR001932">
    <property type="entry name" value="PPM-type_phosphatase-like_dom"/>
</dbReference>
<name>A0ABV8NAT4_9ACTN</name>
<reference evidence="3" key="1">
    <citation type="journal article" date="2019" name="Int. J. Syst. Evol. Microbiol.">
        <title>The Global Catalogue of Microorganisms (GCM) 10K type strain sequencing project: providing services to taxonomists for standard genome sequencing and annotation.</title>
        <authorList>
            <consortium name="The Broad Institute Genomics Platform"/>
            <consortium name="The Broad Institute Genome Sequencing Center for Infectious Disease"/>
            <person name="Wu L."/>
            <person name="Ma J."/>
        </authorList>
    </citation>
    <scope>NUCLEOTIDE SEQUENCE [LARGE SCALE GENOMIC DNA]</scope>
    <source>
        <strain evidence="3">CCM 3243</strain>
    </source>
</reference>
<dbReference type="Proteomes" id="UP001595871">
    <property type="component" value="Unassembled WGS sequence"/>
</dbReference>
<gene>
    <name evidence="2" type="ORF">ACFO3R_28970</name>
</gene>
<evidence type="ECO:0000313" key="3">
    <source>
        <dbReference type="Proteomes" id="UP001595871"/>
    </source>
</evidence>
<organism evidence="2 3">
    <name type="scientific">Streptomyces flavovirens</name>
    <dbReference type="NCBI Taxonomy" id="52258"/>
    <lineage>
        <taxon>Bacteria</taxon>
        <taxon>Bacillati</taxon>
        <taxon>Actinomycetota</taxon>
        <taxon>Actinomycetes</taxon>
        <taxon>Kitasatosporales</taxon>
        <taxon>Streptomycetaceae</taxon>
        <taxon>Streptomyces</taxon>
    </lineage>
</organism>
<dbReference type="SUPFAM" id="SSF81606">
    <property type="entry name" value="PP2C-like"/>
    <property type="match status" value="1"/>
</dbReference>
<dbReference type="EC" id="3.1.3.16" evidence="2"/>
<evidence type="ECO:0000313" key="2">
    <source>
        <dbReference type="EMBL" id="MFC4190377.1"/>
    </source>
</evidence>
<dbReference type="EMBL" id="JBHSCF010000055">
    <property type="protein sequence ID" value="MFC4190377.1"/>
    <property type="molecule type" value="Genomic_DNA"/>
</dbReference>
<proteinExistence type="predicted"/>
<dbReference type="GO" id="GO:0004722">
    <property type="term" value="F:protein serine/threonine phosphatase activity"/>
    <property type="evidence" value="ECO:0007669"/>
    <property type="project" value="UniProtKB-EC"/>
</dbReference>
<accession>A0ABV8NAT4</accession>
<evidence type="ECO:0000259" key="1">
    <source>
        <dbReference type="PROSITE" id="PS51746"/>
    </source>
</evidence>
<keyword evidence="3" id="KW-1185">Reference proteome</keyword>
<dbReference type="SMART" id="SM00332">
    <property type="entry name" value="PP2Cc"/>
    <property type="match status" value="1"/>
</dbReference>
<comment type="caution">
    <text evidence="2">The sequence shown here is derived from an EMBL/GenBank/DDBJ whole genome shotgun (WGS) entry which is preliminary data.</text>
</comment>
<protein>
    <submittedName>
        <fullName evidence="2">PP2C family protein-serine/threonine phosphatase</fullName>
        <ecNumber evidence="2">3.1.3.16</ecNumber>
    </submittedName>
</protein>
<dbReference type="Pfam" id="PF00481">
    <property type="entry name" value="PP2C"/>
    <property type="match status" value="1"/>
</dbReference>
<feature type="domain" description="PPM-type phosphatase" evidence="1">
    <location>
        <begin position="2"/>
        <end position="235"/>
    </location>
</feature>
<keyword evidence="2" id="KW-0378">Hydrolase</keyword>
<dbReference type="InterPro" id="IPR036457">
    <property type="entry name" value="PPM-type-like_dom_sf"/>
</dbReference>
<dbReference type="PROSITE" id="PS51746">
    <property type="entry name" value="PPM_2"/>
    <property type="match status" value="1"/>
</dbReference>